<dbReference type="Gene3D" id="1.20.120.1630">
    <property type="match status" value="1"/>
</dbReference>
<evidence type="ECO:0000313" key="6">
    <source>
        <dbReference type="EMBL" id="AER57681.1"/>
    </source>
</evidence>
<feature type="transmembrane region" description="Helical" evidence="5">
    <location>
        <begin position="99"/>
        <end position="127"/>
    </location>
</feature>
<dbReference type="PANTHER" id="PTHR12714">
    <property type="entry name" value="PROTEIN-S ISOPRENYLCYSTEINE O-METHYLTRANSFERASE"/>
    <property type="match status" value="1"/>
</dbReference>
<feature type="transmembrane region" description="Helical" evidence="5">
    <location>
        <begin position="181"/>
        <end position="200"/>
    </location>
</feature>
<evidence type="ECO:0000256" key="1">
    <source>
        <dbReference type="ARBA" id="ARBA00004127"/>
    </source>
</evidence>
<dbReference type="HOGENOM" id="CLU_097928_0_0_6"/>
<reference evidence="6 7" key="1">
    <citation type="journal article" date="2012" name="J. Bacteriol.">
        <title>Complete Genome Sequence of the BTEX-Degrading Bacterium Pseudoxanthomonas spadix BD-a59.</title>
        <authorList>
            <person name="Lee S.H."/>
            <person name="Jin H.M."/>
            <person name="Lee H.J."/>
            <person name="Kim J.M."/>
            <person name="Jeon C.O."/>
        </authorList>
    </citation>
    <scope>NUCLEOTIDE SEQUENCE [LARGE SCALE GENOMIC DNA]</scope>
    <source>
        <strain evidence="6 7">BD-a59</strain>
    </source>
</reference>
<dbReference type="InterPro" id="IPR007318">
    <property type="entry name" value="Phopholipid_MeTrfase"/>
</dbReference>
<gene>
    <name evidence="6" type="ordered locus">DSC_15185</name>
</gene>
<name>G7UW23_PSEUP</name>
<keyword evidence="7" id="KW-1185">Reference proteome</keyword>
<accession>G7UW23</accession>
<protein>
    <submittedName>
        <fullName evidence="6">S-isoprenylcysteine methyltransferase-like protein</fullName>
    </submittedName>
</protein>
<feature type="transmembrane region" description="Helical" evidence="5">
    <location>
        <begin position="206"/>
        <end position="228"/>
    </location>
</feature>
<keyword evidence="4 5" id="KW-0472">Membrane</keyword>
<keyword evidence="3 5" id="KW-1133">Transmembrane helix</keyword>
<evidence type="ECO:0000256" key="4">
    <source>
        <dbReference type="ARBA" id="ARBA00023136"/>
    </source>
</evidence>
<dbReference type="GO" id="GO:0008168">
    <property type="term" value="F:methyltransferase activity"/>
    <property type="evidence" value="ECO:0007669"/>
    <property type="project" value="UniProtKB-KW"/>
</dbReference>
<comment type="subcellular location">
    <subcellularLocation>
        <location evidence="1">Endomembrane system</location>
        <topology evidence="1">Multi-pass membrane protein</topology>
    </subcellularLocation>
</comment>
<dbReference type="AlphaFoldDB" id="G7UW23"/>
<dbReference type="PANTHER" id="PTHR12714:SF9">
    <property type="entry name" value="PROTEIN-S-ISOPRENYLCYSTEINE O-METHYLTRANSFERASE"/>
    <property type="match status" value="1"/>
</dbReference>
<dbReference type="RefSeq" id="WP_014161854.1">
    <property type="nucleotide sequence ID" value="NC_016147.2"/>
</dbReference>
<dbReference type="Proteomes" id="UP000005870">
    <property type="component" value="Chromosome"/>
</dbReference>
<organism evidence="6 7">
    <name type="scientific">Pseudoxanthomonas spadix (strain BD-a59)</name>
    <dbReference type="NCBI Taxonomy" id="1045855"/>
    <lineage>
        <taxon>Bacteria</taxon>
        <taxon>Pseudomonadati</taxon>
        <taxon>Pseudomonadota</taxon>
        <taxon>Gammaproteobacteria</taxon>
        <taxon>Lysobacterales</taxon>
        <taxon>Lysobacteraceae</taxon>
        <taxon>Pseudoxanthomonas</taxon>
    </lineage>
</organism>
<dbReference type="eggNOG" id="COG2020">
    <property type="taxonomic scope" value="Bacteria"/>
</dbReference>
<dbReference type="Pfam" id="PF04191">
    <property type="entry name" value="PEMT"/>
    <property type="match status" value="1"/>
</dbReference>
<evidence type="ECO:0000256" key="2">
    <source>
        <dbReference type="ARBA" id="ARBA00022692"/>
    </source>
</evidence>
<proteinExistence type="predicted"/>
<sequence length="239" mass="26830">MTKEIGKFLFRYRNILAPLLFILAAVIGRPSYPLGRADLNMALDIIGVLVGLSGQALRVVTIGYEYIKRGGQDRQVYADKLIEGGVFAHCRNPLYVGNILMAVGLALIMHSLAFYLIFVPLIIFAYVSIVAAEEDFLGAKFGQEYNAYCRRVNRWVPRWKGWKRSTAAMTFNWRRVLLKEYNTFFVFIVTLAAAEIWSQYRVAGPSALPSTGLVIAGLALWLALYVLVRSLKKTGLVKV</sequence>
<keyword evidence="2 5" id="KW-0812">Transmembrane</keyword>
<dbReference type="OrthoDB" id="9811969at2"/>
<dbReference type="GO" id="GO:0032259">
    <property type="term" value="P:methylation"/>
    <property type="evidence" value="ECO:0007669"/>
    <property type="project" value="UniProtKB-KW"/>
</dbReference>
<evidence type="ECO:0000256" key="3">
    <source>
        <dbReference type="ARBA" id="ARBA00022989"/>
    </source>
</evidence>
<dbReference type="GO" id="GO:0012505">
    <property type="term" value="C:endomembrane system"/>
    <property type="evidence" value="ECO:0007669"/>
    <property type="project" value="UniProtKB-SubCell"/>
</dbReference>
<dbReference type="EMBL" id="CP003093">
    <property type="protein sequence ID" value="AER57681.1"/>
    <property type="molecule type" value="Genomic_DNA"/>
</dbReference>
<feature type="transmembrane region" description="Helical" evidence="5">
    <location>
        <begin position="12"/>
        <end position="32"/>
    </location>
</feature>
<dbReference type="KEGG" id="psd:DSC_15185"/>
<evidence type="ECO:0000256" key="5">
    <source>
        <dbReference type="SAM" id="Phobius"/>
    </source>
</evidence>
<evidence type="ECO:0000313" key="7">
    <source>
        <dbReference type="Proteomes" id="UP000005870"/>
    </source>
</evidence>